<name>A0A917L987_9ACTN</name>
<protein>
    <submittedName>
        <fullName evidence="2">Uncharacterized protein</fullName>
    </submittedName>
</protein>
<evidence type="ECO:0000313" key="3">
    <source>
        <dbReference type="Proteomes" id="UP000625682"/>
    </source>
</evidence>
<feature type="compositionally biased region" description="Basic and acidic residues" evidence="1">
    <location>
        <begin position="86"/>
        <end position="100"/>
    </location>
</feature>
<proteinExistence type="predicted"/>
<reference evidence="2" key="2">
    <citation type="submission" date="2020-09" db="EMBL/GenBank/DDBJ databases">
        <authorList>
            <person name="Sun Q."/>
            <person name="Zhou Y."/>
        </authorList>
    </citation>
    <scope>NUCLEOTIDE SEQUENCE</scope>
    <source>
        <strain evidence="2">CGMCC 4.7272</strain>
    </source>
</reference>
<evidence type="ECO:0000256" key="1">
    <source>
        <dbReference type="SAM" id="MobiDB-lite"/>
    </source>
</evidence>
<gene>
    <name evidence="2" type="ORF">GCM10012282_58290</name>
</gene>
<feature type="compositionally biased region" description="Low complexity" evidence="1">
    <location>
        <begin position="56"/>
        <end position="71"/>
    </location>
</feature>
<sequence length="116" mass="12432">MPHLLEPPGPAHGIRASPGLIDCCPACCSEFLYWIKAARLRRAARAGGHGPPPLPVSATAAAAPGHSARSTAKADSQARKQLAQPEHQDHDHEQAEPERARPRRPGGRRFETGKRG</sequence>
<dbReference type="EMBL" id="BMMU01000023">
    <property type="protein sequence ID" value="GGJ53561.1"/>
    <property type="molecule type" value="Genomic_DNA"/>
</dbReference>
<dbReference type="AlphaFoldDB" id="A0A917L987"/>
<organism evidence="2 3">
    <name type="scientific">Streptomyces lacrimifluminis</name>
    <dbReference type="NCBI Taxonomy" id="1500077"/>
    <lineage>
        <taxon>Bacteria</taxon>
        <taxon>Bacillati</taxon>
        <taxon>Actinomycetota</taxon>
        <taxon>Actinomycetes</taxon>
        <taxon>Kitasatosporales</taxon>
        <taxon>Streptomycetaceae</taxon>
        <taxon>Streptomyces</taxon>
    </lineage>
</organism>
<accession>A0A917L987</accession>
<keyword evidence="3" id="KW-1185">Reference proteome</keyword>
<feature type="region of interest" description="Disordered" evidence="1">
    <location>
        <begin position="43"/>
        <end position="116"/>
    </location>
</feature>
<reference evidence="2" key="1">
    <citation type="journal article" date="2014" name="Int. J. Syst. Evol. Microbiol.">
        <title>Complete genome sequence of Corynebacterium casei LMG S-19264T (=DSM 44701T), isolated from a smear-ripened cheese.</title>
        <authorList>
            <consortium name="US DOE Joint Genome Institute (JGI-PGF)"/>
            <person name="Walter F."/>
            <person name="Albersmeier A."/>
            <person name="Kalinowski J."/>
            <person name="Ruckert C."/>
        </authorList>
    </citation>
    <scope>NUCLEOTIDE SEQUENCE</scope>
    <source>
        <strain evidence="2">CGMCC 4.7272</strain>
    </source>
</reference>
<comment type="caution">
    <text evidence="2">The sequence shown here is derived from an EMBL/GenBank/DDBJ whole genome shotgun (WGS) entry which is preliminary data.</text>
</comment>
<evidence type="ECO:0000313" key="2">
    <source>
        <dbReference type="EMBL" id="GGJ53561.1"/>
    </source>
</evidence>
<dbReference type="Proteomes" id="UP000625682">
    <property type="component" value="Unassembled WGS sequence"/>
</dbReference>